<dbReference type="Proteomes" id="UP000261284">
    <property type="component" value="Unassembled WGS sequence"/>
</dbReference>
<comment type="caution">
    <text evidence="5">The sequence shown here is derived from an EMBL/GenBank/DDBJ whole genome shotgun (WGS) entry which is preliminary data.</text>
</comment>
<dbReference type="InterPro" id="IPR003439">
    <property type="entry name" value="ABC_transporter-like_ATP-bd"/>
</dbReference>
<dbReference type="PROSITE" id="PS50893">
    <property type="entry name" value="ABC_TRANSPORTER_2"/>
    <property type="match status" value="1"/>
</dbReference>
<evidence type="ECO:0000256" key="3">
    <source>
        <dbReference type="ARBA" id="ARBA00022840"/>
    </source>
</evidence>
<dbReference type="OrthoDB" id="9785229at2"/>
<dbReference type="SUPFAM" id="SSF52540">
    <property type="entry name" value="P-loop containing nucleoside triphosphate hydrolases"/>
    <property type="match status" value="1"/>
</dbReference>
<organism evidence="5 6">
    <name type="scientific">Deminuibacter soli</name>
    <dbReference type="NCBI Taxonomy" id="2291815"/>
    <lineage>
        <taxon>Bacteria</taxon>
        <taxon>Pseudomonadati</taxon>
        <taxon>Bacteroidota</taxon>
        <taxon>Chitinophagia</taxon>
        <taxon>Chitinophagales</taxon>
        <taxon>Chitinophagaceae</taxon>
        <taxon>Deminuibacter</taxon>
    </lineage>
</organism>
<accession>A0A3E1NNK4</accession>
<dbReference type="RefSeq" id="WP_116845257.1">
    <property type="nucleotide sequence ID" value="NZ_QTJU01000001.1"/>
</dbReference>
<dbReference type="InterPro" id="IPR027417">
    <property type="entry name" value="P-loop_NTPase"/>
</dbReference>
<dbReference type="InterPro" id="IPR051782">
    <property type="entry name" value="ABC_Transporter_VariousFunc"/>
</dbReference>
<keyword evidence="6" id="KW-1185">Reference proteome</keyword>
<dbReference type="EMBL" id="QTJU01000001">
    <property type="protein sequence ID" value="RFM29500.1"/>
    <property type="molecule type" value="Genomic_DNA"/>
</dbReference>
<gene>
    <name evidence="5" type="ORF">DXN05_00500</name>
</gene>
<dbReference type="Gene3D" id="3.40.50.300">
    <property type="entry name" value="P-loop containing nucleotide triphosphate hydrolases"/>
    <property type="match status" value="1"/>
</dbReference>
<dbReference type="GO" id="GO:0016887">
    <property type="term" value="F:ATP hydrolysis activity"/>
    <property type="evidence" value="ECO:0007669"/>
    <property type="project" value="InterPro"/>
</dbReference>
<evidence type="ECO:0000256" key="1">
    <source>
        <dbReference type="ARBA" id="ARBA00022448"/>
    </source>
</evidence>
<keyword evidence="3 5" id="KW-0067">ATP-binding</keyword>
<dbReference type="CDD" id="cd03230">
    <property type="entry name" value="ABC_DR_subfamily_A"/>
    <property type="match status" value="1"/>
</dbReference>
<dbReference type="AlphaFoldDB" id="A0A3E1NNK4"/>
<keyword evidence="1" id="KW-0813">Transport</keyword>
<dbReference type="Pfam" id="PF00005">
    <property type="entry name" value="ABC_tran"/>
    <property type="match status" value="1"/>
</dbReference>
<reference evidence="5 6" key="1">
    <citation type="submission" date="2018-08" db="EMBL/GenBank/DDBJ databases">
        <title>Chitinophagaceae sp. K23C18032701, a novel bacterium isolated from forest soil.</title>
        <authorList>
            <person name="Wang C."/>
        </authorList>
    </citation>
    <scope>NUCLEOTIDE SEQUENCE [LARGE SCALE GENOMIC DNA]</scope>
    <source>
        <strain evidence="5 6">K23C18032701</strain>
    </source>
</reference>
<proteinExistence type="predicted"/>
<evidence type="ECO:0000313" key="5">
    <source>
        <dbReference type="EMBL" id="RFM29500.1"/>
    </source>
</evidence>
<sequence length="283" mass="32186">MIDIQNLHFSYKRKNVLSDLSVQFQPGYIYGLLGKNGAGKSTMMHNIAGLLFPKQGKVDVLGYVPSKRQPAFLQEIFMIPEEFHLPDITIGRLVRDHAVFYPKFNQQQFERYLSEFQVPLADKLPQASYGQKKKLLISFALACNTSILLMDEPTNGLDIISKSQFRKVLASVVDENKCILISTHQVKDLENLIDRITVIDNGNILFDQSIPNITRHLDCRLAQDSFEAKEALYAEETFRGNVIVTTNNNGHEGKLDLELLYKAVMNNPARVNEAFHRQPAVQY</sequence>
<dbReference type="SMART" id="SM00382">
    <property type="entry name" value="AAA"/>
    <property type="match status" value="1"/>
</dbReference>
<dbReference type="InterPro" id="IPR003593">
    <property type="entry name" value="AAA+_ATPase"/>
</dbReference>
<evidence type="ECO:0000313" key="6">
    <source>
        <dbReference type="Proteomes" id="UP000261284"/>
    </source>
</evidence>
<evidence type="ECO:0000256" key="2">
    <source>
        <dbReference type="ARBA" id="ARBA00022741"/>
    </source>
</evidence>
<evidence type="ECO:0000259" key="4">
    <source>
        <dbReference type="PROSITE" id="PS50893"/>
    </source>
</evidence>
<dbReference type="PANTHER" id="PTHR42939:SF1">
    <property type="entry name" value="ABC TRANSPORTER ATP-BINDING PROTEIN ALBC-RELATED"/>
    <property type="match status" value="1"/>
</dbReference>
<dbReference type="PANTHER" id="PTHR42939">
    <property type="entry name" value="ABC TRANSPORTER ATP-BINDING PROTEIN ALBC-RELATED"/>
    <property type="match status" value="1"/>
</dbReference>
<feature type="domain" description="ABC transporter" evidence="4">
    <location>
        <begin position="2"/>
        <end position="226"/>
    </location>
</feature>
<keyword evidence="2" id="KW-0547">Nucleotide-binding</keyword>
<name>A0A3E1NNK4_9BACT</name>
<dbReference type="GO" id="GO:0005524">
    <property type="term" value="F:ATP binding"/>
    <property type="evidence" value="ECO:0007669"/>
    <property type="project" value="UniProtKB-KW"/>
</dbReference>
<protein>
    <submittedName>
        <fullName evidence="5">ABC transporter ATP-binding protein</fullName>
    </submittedName>
</protein>